<evidence type="ECO:0000313" key="2">
    <source>
        <dbReference type="EMBL" id="EOA95260.1"/>
    </source>
</evidence>
<feature type="region of interest" description="Disordered" evidence="1">
    <location>
        <begin position="79"/>
        <end position="99"/>
    </location>
</feature>
<dbReference type="EMBL" id="KB744349">
    <property type="protein sequence ID" value="EOA95260.1"/>
    <property type="molecule type" value="Genomic_DNA"/>
</dbReference>
<dbReference type="Proteomes" id="UP000296049">
    <property type="component" value="Unassembled WGS sequence"/>
</dbReference>
<name>R0JDE0_ANAPL</name>
<feature type="compositionally biased region" description="Polar residues" evidence="1">
    <location>
        <begin position="87"/>
        <end position="99"/>
    </location>
</feature>
<gene>
    <name evidence="2" type="ORF">Anapl_10597</name>
</gene>
<dbReference type="AlphaFoldDB" id="R0JDE0"/>
<accession>R0JDE0</accession>
<proteinExistence type="predicted"/>
<evidence type="ECO:0000256" key="1">
    <source>
        <dbReference type="SAM" id="MobiDB-lite"/>
    </source>
</evidence>
<organism evidence="2 3">
    <name type="scientific">Anas platyrhynchos</name>
    <name type="common">Mallard</name>
    <name type="synonym">Anas boschas</name>
    <dbReference type="NCBI Taxonomy" id="8839"/>
    <lineage>
        <taxon>Eukaryota</taxon>
        <taxon>Metazoa</taxon>
        <taxon>Chordata</taxon>
        <taxon>Craniata</taxon>
        <taxon>Vertebrata</taxon>
        <taxon>Euteleostomi</taxon>
        <taxon>Archelosauria</taxon>
        <taxon>Archosauria</taxon>
        <taxon>Dinosauria</taxon>
        <taxon>Saurischia</taxon>
        <taxon>Theropoda</taxon>
        <taxon>Coelurosauria</taxon>
        <taxon>Aves</taxon>
        <taxon>Neognathae</taxon>
        <taxon>Galloanserae</taxon>
        <taxon>Anseriformes</taxon>
        <taxon>Anatidae</taxon>
        <taxon>Anatinae</taxon>
        <taxon>Anas</taxon>
    </lineage>
</organism>
<feature type="region of interest" description="Disordered" evidence="1">
    <location>
        <begin position="1"/>
        <end position="30"/>
    </location>
</feature>
<sequence length="99" mass="10743">MHREEKPSLYTSRPDPRQEIKKGTGRWASASVGTDCRGKGALHDYALRCRVEANAAVVLDANIALITALHGRHRHCQLSPGGLPVPSQHNTSGESTFIS</sequence>
<reference evidence="3" key="1">
    <citation type="journal article" date="2013" name="Nat. Genet.">
        <title>The duck genome and transcriptome provide insight into an avian influenza virus reservoir species.</title>
        <authorList>
            <person name="Huang Y."/>
            <person name="Li Y."/>
            <person name="Burt D.W."/>
            <person name="Chen H."/>
            <person name="Zhang Y."/>
            <person name="Qian W."/>
            <person name="Kim H."/>
            <person name="Gan S."/>
            <person name="Zhao Y."/>
            <person name="Li J."/>
            <person name="Yi K."/>
            <person name="Feng H."/>
            <person name="Zhu P."/>
            <person name="Li B."/>
            <person name="Liu Q."/>
            <person name="Fairley S."/>
            <person name="Magor K.E."/>
            <person name="Du Z."/>
            <person name="Hu X."/>
            <person name="Goodman L."/>
            <person name="Tafer H."/>
            <person name="Vignal A."/>
            <person name="Lee T."/>
            <person name="Kim K.W."/>
            <person name="Sheng Z."/>
            <person name="An Y."/>
            <person name="Searle S."/>
            <person name="Herrero J."/>
            <person name="Groenen M.A."/>
            <person name="Crooijmans R.P."/>
            <person name="Faraut T."/>
            <person name="Cai Q."/>
            <person name="Webster R.G."/>
            <person name="Aldridge J.R."/>
            <person name="Warren W.C."/>
            <person name="Bartschat S."/>
            <person name="Kehr S."/>
            <person name="Marz M."/>
            <person name="Stadler P.F."/>
            <person name="Smith J."/>
            <person name="Kraus R.H."/>
            <person name="Zhao Y."/>
            <person name="Ren L."/>
            <person name="Fei J."/>
            <person name="Morisson M."/>
            <person name="Kaiser P."/>
            <person name="Griffin D.K."/>
            <person name="Rao M."/>
            <person name="Pitel F."/>
            <person name="Wang J."/>
            <person name="Li N."/>
        </authorList>
    </citation>
    <scope>NUCLEOTIDE SEQUENCE [LARGE SCALE GENOMIC DNA]</scope>
</reference>
<protein>
    <submittedName>
        <fullName evidence="2">Uncharacterized protein</fullName>
    </submittedName>
</protein>
<evidence type="ECO:0000313" key="3">
    <source>
        <dbReference type="Proteomes" id="UP000296049"/>
    </source>
</evidence>
<keyword evidence="3" id="KW-1185">Reference proteome</keyword>